<dbReference type="STRING" id="717774.Marme_0854"/>
<gene>
    <name evidence="1" type="ordered locus">Marme_0854</name>
</gene>
<dbReference type="RefSeq" id="WP_013660037.1">
    <property type="nucleotide sequence ID" value="NC_015276.1"/>
</dbReference>
<dbReference type="KEGG" id="mme:Marme_0854"/>
<dbReference type="PATRIC" id="fig|717774.3.peg.893"/>
<dbReference type="HOGENOM" id="CLU_1738320_0_0_6"/>
<protein>
    <submittedName>
        <fullName evidence="1">Uncharacterized protein</fullName>
    </submittedName>
</protein>
<sequence length="150" mass="16803">MRPSIEVVLASIKTNTSDKLAKMPKGSPESLATFGLHTVLTIAARDFDNAADRSLREIKALSKLLERGIALTPEPLKATLQQSIIKAQEHPDDIRVSSLERKLDILRSALIELQTHLEISTSQHGDQLLGDTWHFLALANKQREFFIKPW</sequence>
<evidence type="ECO:0000313" key="2">
    <source>
        <dbReference type="Proteomes" id="UP000001062"/>
    </source>
</evidence>
<organism evidence="1 2">
    <name type="scientific">Marinomonas mediterranea (strain ATCC 700492 / JCM 21426 / NBRC 103028 / MMB-1)</name>
    <dbReference type="NCBI Taxonomy" id="717774"/>
    <lineage>
        <taxon>Bacteria</taxon>
        <taxon>Pseudomonadati</taxon>
        <taxon>Pseudomonadota</taxon>
        <taxon>Gammaproteobacteria</taxon>
        <taxon>Oceanospirillales</taxon>
        <taxon>Oceanospirillaceae</taxon>
        <taxon>Marinomonas</taxon>
    </lineage>
</organism>
<name>F2K379_MARM1</name>
<dbReference type="Proteomes" id="UP000001062">
    <property type="component" value="Chromosome"/>
</dbReference>
<dbReference type="EMBL" id="CP002583">
    <property type="protein sequence ID" value="ADZ90132.1"/>
    <property type="molecule type" value="Genomic_DNA"/>
</dbReference>
<keyword evidence="2" id="KW-1185">Reference proteome</keyword>
<proteinExistence type="predicted"/>
<dbReference type="AlphaFoldDB" id="F2K379"/>
<reference evidence="1 2" key="1">
    <citation type="journal article" date="2012" name="Stand. Genomic Sci.">
        <title>Complete genome sequence of the melanogenic marine bacterium Marinomonas mediterranea type strain (MMB-1(T)).</title>
        <authorList>
            <person name="Lucas-Elio P."/>
            <person name="Goodwin L."/>
            <person name="Woyke T."/>
            <person name="Pitluck S."/>
            <person name="Nolan M."/>
            <person name="Kyrpides N.C."/>
            <person name="Detter J.C."/>
            <person name="Copeland A."/>
            <person name="Teshima H."/>
            <person name="Bruce D."/>
            <person name="Detter C."/>
            <person name="Tapia R."/>
            <person name="Han S."/>
            <person name="Land M.L."/>
            <person name="Ivanova N."/>
            <person name="Mikhailova N."/>
            <person name="Johnston A.W."/>
            <person name="Sanchez-Amat A."/>
        </authorList>
    </citation>
    <scope>NUCLEOTIDE SEQUENCE [LARGE SCALE GENOMIC DNA]</scope>
    <source>
        <strain evidence="2">ATCC 700492 / JCM 21426 / NBRC 103028 / MMB-1</strain>
    </source>
</reference>
<evidence type="ECO:0000313" key="1">
    <source>
        <dbReference type="EMBL" id="ADZ90132.1"/>
    </source>
</evidence>
<accession>F2K379</accession>